<reference evidence="1 2" key="1">
    <citation type="submission" date="2023-12" db="EMBL/GenBank/DDBJ databases">
        <title>Genomic sequences of Capnocytophaga and Parvimonas strains.</title>
        <authorList>
            <person name="Watt R.M."/>
            <person name="Wang M."/>
            <person name="Yang T."/>
            <person name="Tong W.M."/>
        </authorList>
    </citation>
    <scope>NUCLEOTIDE SEQUENCE [LARGE SCALE GENOMIC DNA]</scope>
    <source>
        <strain evidence="1 2">CCUG 13156</strain>
    </source>
</reference>
<accession>A0ABU5Y661</accession>
<comment type="caution">
    <text evidence="1">The sequence shown here is derived from an EMBL/GenBank/DDBJ whole genome shotgun (WGS) entry which is preliminary data.</text>
</comment>
<name>A0ABU5Y661_9FLAO</name>
<organism evidence="1 2">
    <name type="scientific">Capnocytophaga gingivalis</name>
    <dbReference type="NCBI Taxonomy" id="1017"/>
    <lineage>
        <taxon>Bacteria</taxon>
        <taxon>Pseudomonadati</taxon>
        <taxon>Bacteroidota</taxon>
        <taxon>Flavobacteriia</taxon>
        <taxon>Flavobacteriales</taxon>
        <taxon>Flavobacteriaceae</taxon>
        <taxon>Capnocytophaga</taxon>
    </lineage>
</organism>
<proteinExistence type="predicted"/>
<protein>
    <submittedName>
        <fullName evidence="1">Uncharacterized protein</fullName>
    </submittedName>
</protein>
<dbReference type="RefSeq" id="WP_323978710.1">
    <property type="nucleotide sequence ID" value="NZ_JAYKBV010000002.1"/>
</dbReference>
<gene>
    <name evidence="1" type="ORF">VJJ49_01565</name>
</gene>
<dbReference type="Proteomes" id="UP001324270">
    <property type="component" value="Unassembled WGS sequence"/>
</dbReference>
<dbReference type="EMBL" id="JAYKBV010000002">
    <property type="protein sequence ID" value="MEB3039381.1"/>
    <property type="molecule type" value="Genomic_DNA"/>
</dbReference>
<evidence type="ECO:0000313" key="1">
    <source>
        <dbReference type="EMBL" id="MEB3039381.1"/>
    </source>
</evidence>
<sequence>MDNRQVQLERSNHVLTAMGVDTRNAKVMDRTQYLTFDGKGKSSVVLLIDSNTKKLVGDTSFDANKFNKGRYFVIDGIRVLIEDKATSLHESNWKSAPNSAILNSELKISQDEDLLVLPVSDLVYTKISVGEDNGFRSIASAPVIVPEKEINISWQFPQGASVPSDQTQFVRIELRGFEFFTN</sequence>
<evidence type="ECO:0000313" key="2">
    <source>
        <dbReference type="Proteomes" id="UP001324270"/>
    </source>
</evidence>
<keyword evidence="2" id="KW-1185">Reference proteome</keyword>